<dbReference type="Pfam" id="PF09523">
    <property type="entry name" value="DUF2390"/>
    <property type="match status" value="1"/>
</dbReference>
<reference evidence="1 4" key="1">
    <citation type="journal article" date="2020" name="Science">
        <title>Unexpected conservation and global transmission of agrobacterial virulence plasmids.</title>
        <authorList>
            <person name="Weisberg A.J."/>
            <person name="Davis E.W. 2nd"/>
            <person name="Tabima J."/>
            <person name="Belcher M.S."/>
            <person name="Miller M."/>
            <person name="Kuo C.H."/>
            <person name="Loper J.E."/>
            <person name="Grunwald N.J."/>
            <person name="Putnam M.L."/>
            <person name="Chang J.H."/>
        </authorList>
    </citation>
    <scope>NUCLEOTIDE SEQUENCE [LARGE SCALE GENOMIC DNA]</scope>
    <source>
        <strain evidence="1 4">A19/93</strain>
    </source>
</reference>
<dbReference type="AlphaFoldDB" id="A0AAE7RCF8"/>
<accession>A0AAE7RCF8</accession>
<organism evidence="2 3">
    <name type="scientific">Agrobacterium rubi</name>
    <dbReference type="NCBI Taxonomy" id="28099"/>
    <lineage>
        <taxon>Bacteria</taxon>
        <taxon>Pseudomonadati</taxon>
        <taxon>Pseudomonadota</taxon>
        <taxon>Alphaproteobacteria</taxon>
        <taxon>Hyphomicrobiales</taxon>
        <taxon>Rhizobiaceae</taxon>
        <taxon>Rhizobium/Agrobacterium group</taxon>
        <taxon>Agrobacterium</taxon>
    </lineage>
</organism>
<dbReference type="KEGG" id="arui:G6M88_15195"/>
<dbReference type="Proteomes" id="UP000822331">
    <property type="component" value="Unassembled WGS sequence"/>
</dbReference>
<keyword evidence="4" id="KW-1185">Reference proteome</keyword>
<reference evidence="2" key="2">
    <citation type="submission" date="2020-02" db="EMBL/GenBank/DDBJ databases">
        <title>Unexpected conservation and global transmission of agrobacterial virulence plasmids.</title>
        <authorList>
            <person name="Weisberg A.J."/>
            <person name="Davis E.W. II"/>
            <person name="Tabima J.R."/>
            <person name="Belcher M.S."/>
            <person name="Miller M."/>
            <person name="Kuo C.-H."/>
            <person name="Loper J.E."/>
            <person name="Grunwald N.J."/>
            <person name="Putnam M.L."/>
            <person name="Chang J.H."/>
        </authorList>
    </citation>
    <scope>NUCLEOTIDE SEQUENCE</scope>
    <source>
        <strain evidence="2">W2/73</strain>
    </source>
</reference>
<dbReference type="Proteomes" id="UP000663912">
    <property type="component" value="Chromosome 2"/>
</dbReference>
<dbReference type="EMBL" id="JAAMCP010000008">
    <property type="protein sequence ID" value="NTF37967.1"/>
    <property type="molecule type" value="Genomic_DNA"/>
</dbReference>
<dbReference type="NCBIfam" id="TIGR02444">
    <property type="entry name" value="TIGR02444 family protein"/>
    <property type="match status" value="1"/>
</dbReference>
<evidence type="ECO:0000313" key="2">
    <source>
        <dbReference type="EMBL" id="QTG03127.1"/>
    </source>
</evidence>
<sequence>MQTSAEFSKRAWKAMNDLYCRSEVSQLCVSLQDSYGVDVPLLLLLLHAEQQRLSIDIDDFKAFLTDADAWRGDVVKPLRTIRQAMKGRYVEQNEVRLRDAVKALELQAEQVHVSRLAQSFMAYAKPMAASRMSAAYLQNCDVPTDECETALAVLKAAADQSHFQDHDGANNGYA</sequence>
<evidence type="ECO:0000313" key="4">
    <source>
        <dbReference type="Proteomes" id="UP000822331"/>
    </source>
</evidence>
<evidence type="ECO:0000313" key="3">
    <source>
        <dbReference type="Proteomes" id="UP000663912"/>
    </source>
</evidence>
<proteinExistence type="predicted"/>
<gene>
    <name evidence="1" type="ORF">G6L72_14775</name>
    <name evidence="2" type="ORF">G6M88_15195</name>
</gene>
<dbReference type="InterPro" id="IPR012659">
    <property type="entry name" value="CHP02444"/>
</dbReference>
<dbReference type="EMBL" id="CP049207">
    <property type="protein sequence ID" value="QTG03127.1"/>
    <property type="molecule type" value="Genomic_DNA"/>
</dbReference>
<name>A0AAE7RCF8_9HYPH</name>
<dbReference type="RefSeq" id="WP_065698601.1">
    <property type="nucleotide sequence ID" value="NZ_CP049207.1"/>
</dbReference>
<protein>
    <submittedName>
        <fullName evidence="2">TIGR02444 family protein</fullName>
    </submittedName>
</protein>
<evidence type="ECO:0000313" key="1">
    <source>
        <dbReference type="EMBL" id="NTF37967.1"/>
    </source>
</evidence>